<dbReference type="PROSITE" id="PS50109">
    <property type="entry name" value="HIS_KIN"/>
    <property type="match status" value="1"/>
</dbReference>
<dbReference type="CDD" id="cd00075">
    <property type="entry name" value="HATPase"/>
    <property type="match status" value="1"/>
</dbReference>
<dbReference type="InterPro" id="IPR013655">
    <property type="entry name" value="PAS_fold_3"/>
</dbReference>
<dbReference type="NCBIfam" id="TIGR00229">
    <property type="entry name" value="sensory_box"/>
    <property type="match status" value="7"/>
</dbReference>
<dbReference type="InterPro" id="IPR005467">
    <property type="entry name" value="His_kinase_dom"/>
</dbReference>
<dbReference type="Pfam" id="PF08447">
    <property type="entry name" value="PAS_3"/>
    <property type="match status" value="4"/>
</dbReference>
<dbReference type="Gene3D" id="3.30.450.20">
    <property type="entry name" value="PAS domain"/>
    <property type="match status" value="7"/>
</dbReference>
<evidence type="ECO:0000256" key="3">
    <source>
        <dbReference type="ARBA" id="ARBA00012438"/>
    </source>
</evidence>
<dbReference type="CDD" id="cd00082">
    <property type="entry name" value="HisKA"/>
    <property type="match status" value="1"/>
</dbReference>
<proteinExistence type="predicted"/>
<dbReference type="PANTHER" id="PTHR43304:SF1">
    <property type="entry name" value="PAC DOMAIN-CONTAINING PROTEIN"/>
    <property type="match status" value="1"/>
</dbReference>
<sequence>MKFPSMLRGMPTRANLAAAGGLLGGLLGGLAAGAVRARRGPVPEDGRDGELLRLLATASDVVFRYLPAPQGSFDYVSPSVEAVTGYAAEEHYADPGLVRRLVHPEDWHVLMEALRSDGPTASFELRWIRKDGEVMWVEQRVALIRDGRGRVVAVEGIARDVTARKEAEEALRQSEERHRALFETMTHGVLYYDGEGKIISANPAATKILGIDEDRMRSLSPLARSWKAIREDGSELPDEERPIVIALRQGREVKGAVMGLRPPDGETRWICFNAVPQFRSGEDRPYRVHVTLEDVTERRRAEGALRAAEERFRVAFSHAPIGIALADLDGRYRQVNPAMSKILGYGEEELLGKSLREITHPDDLQVSLDFMRKLRDGDLESYHLEKRYVCADGDPVWASVNVSLVRDSRGEPLYYIVKIQDVSERKESERALAESEERYRLVARATSEAIWDVSLTRETLEWGGAAESLFGYKTSEPKNMAWWEERIHPEDRARVVVGVAAVLEAGEAWSDEYRFRRADGSYAVVSNRGCVVRDGEDRPVRMIGSMLDVTERRRAEAALKESEERFRSLIQNSSDIITIIRADGTIVYQSPSMRRILGHDPETRIGRNVFESPLIHPEDLPRHSEAVREALRAPGSTVATEMRMRHSDGSWRHIEATLHNLLDEPSVGGIVLNIRDITERRRAEQSLRESEERFKSLIQNSSDMITVVGCDGTILYHSPSIGRVLGHAPGSRVGKNVFESVLIHPEDLPRHSEAIRKTLSEPGSIRTVEMRMRHSDGSYRHIEATMRNPIGETGLEGVVANSRDITERKRTEEALRESEERFRLLAESANDLVCLHELDGRYLYVSPSSKRLLGYEPEELLGTDPYDLIHPEDVPRVRSGPQAELMRGKLQVSTTCRYRKKDGGYAWFETMTGLIRDDQGRVARLQTSSRDVSERKAAEEALEEAARAKTAFLADVSHELRTPLTVIRGNAEVGLQLRSDCVHKEGLEEIVREAGRVSRMVEDLLFLARSDSSKLPPAAPFVSEPVSVAPFLDELVHRAELLAREHGAVVDATREGDAEGILRVDHIRIEQAVLALVDNAAKYGPAGGTISLNAGLVARGDGPTELRIEVADRGPGIPEKELPHVFERFYRAGRSRDLGANGGGTGLGLSISKTIVEAQGGRIEARSRLGEGTRMTLYLPLTDDETTPPESP</sequence>
<dbReference type="Pfam" id="PF13188">
    <property type="entry name" value="PAS_8"/>
    <property type="match status" value="1"/>
</dbReference>
<dbReference type="EMBL" id="CP045121">
    <property type="protein sequence ID" value="QIN79731.1"/>
    <property type="molecule type" value="Genomic_DNA"/>
</dbReference>
<dbReference type="FunFam" id="1.10.287.130:FF:000001">
    <property type="entry name" value="Two-component sensor histidine kinase"/>
    <property type="match status" value="1"/>
</dbReference>
<dbReference type="SMART" id="SM00387">
    <property type="entry name" value="HATPase_c"/>
    <property type="match status" value="1"/>
</dbReference>
<keyword evidence="6" id="KW-0418">Kinase</keyword>
<reference evidence="12 13" key="1">
    <citation type="submission" date="2019-10" db="EMBL/GenBank/DDBJ databases">
        <title>Rubrobacter sp nov SCSIO 52915 isolated from a deep-sea sediment in the South China Sea.</title>
        <authorList>
            <person name="Chen R.W."/>
        </authorList>
    </citation>
    <scope>NUCLEOTIDE SEQUENCE [LARGE SCALE GENOMIC DNA]</scope>
    <source>
        <strain evidence="12 13">SCSIO 52915</strain>
    </source>
</reference>
<dbReference type="PROSITE" id="PS50112">
    <property type="entry name" value="PAS"/>
    <property type="match status" value="7"/>
</dbReference>
<evidence type="ECO:0000256" key="4">
    <source>
        <dbReference type="ARBA" id="ARBA00022553"/>
    </source>
</evidence>
<evidence type="ECO:0000313" key="12">
    <source>
        <dbReference type="EMBL" id="QIN79731.1"/>
    </source>
</evidence>
<evidence type="ECO:0000256" key="5">
    <source>
        <dbReference type="ARBA" id="ARBA00022679"/>
    </source>
</evidence>
<dbReference type="CDD" id="cd00130">
    <property type="entry name" value="PAS"/>
    <property type="match status" value="7"/>
</dbReference>
<dbReference type="KEGG" id="rmar:GBA65_15655"/>
<feature type="domain" description="PAC" evidence="11">
    <location>
        <begin position="766"/>
        <end position="817"/>
    </location>
</feature>
<dbReference type="Gene3D" id="3.30.565.10">
    <property type="entry name" value="Histidine kinase-like ATPase, C-terminal domain"/>
    <property type="match status" value="1"/>
</dbReference>
<comment type="catalytic activity">
    <reaction evidence="1">
        <text>ATP + protein L-histidine = ADP + protein N-phospho-L-histidine.</text>
        <dbReference type="EC" id="2.7.13.3"/>
    </reaction>
</comment>
<feature type="domain" description="PAS" evidence="10">
    <location>
        <begin position="690"/>
        <end position="762"/>
    </location>
</feature>
<dbReference type="AlphaFoldDB" id="A0A6G8PZT7"/>
<dbReference type="PROSITE" id="PS50113">
    <property type="entry name" value="PAC"/>
    <property type="match status" value="7"/>
</dbReference>
<evidence type="ECO:0000259" key="11">
    <source>
        <dbReference type="PROSITE" id="PS50113"/>
    </source>
</evidence>
<comment type="subcellular location">
    <subcellularLocation>
        <location evidence="2">Cell membrane</location>
    </subcellularLocation>
</comment>
<feature type="domain" description="PAC" evidence="11">
    <location>
        <begin position="892"/>
        <end position="944"/>
    </location>
</feature>
<evidence type="ECO:0000259" key="9">
    <source>
        <dbReference type="PROSITE" id="PS50109"/>
    </source>
</evidence>
<feature type="domain" description="PAC" evidence="11">
    <location>
        <begin position="121"/>
        <end position="173"/>
    </location>
</feature>
<feature type="domain" description="PAS" evidence="10">
    <location>
        <begin position="174"/>
        <end position="216"/>
    </location>
</feature>
<protein>
    <recommendedName>
        <fullName evidence="3">histidine kinase</fullName>
        <ecNumber evidence="3">2.7.13.3</ecNumber>
    </recommendedName>
</protein>
<keyword evidence="13" id="KW-1185">Reference proteome</keyword>
<dbReference type="Pfam" id="PF02518">
    <property type="entry name" value="HATPase_c"/>
    <property type="match status" value="1"/>
</dbReference>
<dbReference type="InterPro" id="IPR001610">
    <property type="entry name" value="PAC"/>
</dbReference>
<dbReference type="InterPro" id="IPR003661">
    <property type="entry name" value="HisK_dim/P_dom"/>
</dbReference>
<dbReference type="PRINTS" id="PR00344">
    <property type="entry name" value="BCTRLSENSOR"/>
</dbReference>
<feature type="domain" description="PAC" evidence="11">
    <location>
        <begin position="509"/>
        <end position="561"/>
    </location>
</feature>
<feature type="domain" description="PAS" evidence="10">
    <location>
        <begin position="435"/>
        <end position="506"/>
    </location>
</feature>
<feature type="domain" description="PAC" evidence="11">
    <location>
        <begin position="251"/>
        <end position="307"/>
    </location>
</feature>
<keyword evidence="7" id="KW-0902">Two-component regulatory system</keyword>
<dbReference type="GO" id="GO:0005886">
    <property type="term" value="C:plasma membrane"/>
    <property type="evidence" value="ECO:0007669"/>
    <property type="project" value="UniProtKB-SubCell"/>
</dbReference>
<dbReference type="GO" id="GO:0000155">
    <property type="term" value="F:phosphorelay sensor kinase activity"/>
    <property type="evidence" value="ECO:0007669"/>
    <property type="project" value="InterPro"/>
</dbReference>
<accession>A0A6G8PZT7</accession>
<dbReference type="SMART" id="SM00388">
    <property type="entry name" value="HisKA"/>
    <property type="match status" value="1"/>
</dbReference>
<feature type="domain" description="PAS" evidence="10">
    <location>
        <begin position="562"/>
        <end position="634"/>
    </location>
</feature>
<dbReference type="GO" id="GO:0006355">
    <property type="term" value="P:regulation of DNA-templated transcription"/>
    <property type="evidence" value="ECO:0007669"/>
    <property type="project" value="InterPro"/>
</dbReference>
<dbReference type="InterPro" id="IPR035965">
    <property type="entry name" value="PAS-like_dom_sf"/>
</dbReference>
<dbReference type="Pfam" id="PF00989">
    <property type="entry name" value="PAS"/>
    <property type="match status" value="1"/>
</dbReference>
<dbReference type="PANTHER" id="PTHR43304">
    <property type="entry name" value="PHYTOCHROME-LIKE PROTEIN CPH1"/>
    <property type="match status" value="1"/>
</dbReference>
<dbReference type="EC" id="2.7.13.3" evidence="3"/>
<gene>
    <name evidence="12" type="ORF">GBA65_15655</name>
</gene>
<dbReference type="InterPro" id="IPR000700">
    <property type="entry name" value="PAS-assoc_C"/>
</dbReference>
<dbReference type="Proteomes" id="UP000502706">
    <property type="component" value="Chromosome"/>
</dbReference>
<feature type="domain" description="PAC" evidence="11">
    <location>
        <begin position="638"/>
        <end position="689"/>
    </location>
</feature>
<evidence type="ECO:0000256" key="7">
    <source>
        <dbReference type="ARBA" id="ARBA00023012"/>
    </source>
</evidence>
<evidence type="ECO:0000256" key="2">
    <source>
        <dbReference type="ARBA" id="ARBA00004236"/>
    </source>
</evidence>
<evidence type="ECO:0000313" key="13">
    <source>
        <dbReference type="Proteomes" id="UP000502706"/>
    </source>
</evidence>
<keyword evidence="8" id="KW-0175">Coiled coil</keyword>
<dbReference type="SUPFAM" id="SSF47384">
    <property type="entry name" value="Homodimeric domain of signal transducing histidine kinase"/>
    <property type="match status" value="1"/>
</dbReference>
<dbReference type="InterPro" id="IPR013656">
    <property type="entry name" value="PAS_4"/>
</dbReference>
<feature type="domain" description="PAS" evidence="10">
    <location>
        <begin position="308"/>
        <end position="378"/>
    </location>
</feature>
<evidence type="ECO:0000256" key="8">
    <source>
        <dbReference type="SAM" id="Coils"/>
    </source>
</evidence>
<feature type="domain" description="PAS" evidence="10">
    <location>
        <begin position="818"/>
        <end position="888"/>
    </location>
</feature>
<keyword evidence="5" id="KW-0808">Transferase</keyword>
<name>A0A6G8PZT7_9ACTN</name>
<dbReference type="InterPro" id="IPR036890">
    <property type="entry name" value="HATPase_C_sf"/>
</dbReference>
<dbReference type="SMART" id="SM00086">
    <property type="entry name" value="PAC"/>
    <property type="match status" value="7"/>
</dbReference>
<evidence type="ECO:0000256" key="1">
    <source>
        <dbReference type="ARBA" id="ARBA00000085"/>
    </source>
</evidence>
<feature type="coiled-coil region" evidence="8">
    <location>
        <begin position="157"/>
        <end position="184"/>
    </location>
</feature>
<evidence type="ECO:0000256" key="6">
    <source>
        <dbReference type="ARBA" id="ARBA00022777"/>
    </source>
</evidence>
<feature type="domain" description="Histidine kinase" evidence="9">
    <location>
        <begin position="955"/>
        <end position="1183"/>
    </location>
</feature>
<dbReference type="InterPro" id="IPR013767">
    <property type="entry name" value="PAS_fold"/>
</dbReference>
<evidence type="ECO:0000259" key="10">
    <source>
        <dbReference type="PROSITE" id="PS50112"/>
    </source>
</evidence>
<dbReference type="InterPro" id="IPR004358">
    <property type="entry name" value="Sig_transdc_His_kin-like_C"/>
</dbReference>
<dbReference type="InterPro" id="IPR003594">
    <property type="entry name" value="HATPase_dom"/>
</dbReference>
<dbReference type="SUPFAM" id="SSF55874">
    <property type="entry name" value="ATPase domain of HSP90 chaperone/DNA topoisomerase II/histidine kinase"/>
    <property type="match status" value="1"/>
</dbReference>
<dbReference type="SUPFAM" id="SSF55785">
    <property type="entry name" value="PYP-like sensor domain (PAS domain)"/>
    <property type="match status" value="7"/>
</dbReference>
<keyword evidence="4" id="KW-0597">Phosphoprotein</keyword>
<dbReference type="Pfam" id="PF00512">
    <property type="entry name" value="HisKA"/>
    <property type="match status" value="1"/>
</dbReference>
<dbReference type="SMART" id="SM00091">
    <property type="entry name" value="PAS"/>
    <property type="match status" value="7"/>
</dbReference>
<feature type="domain" description="PAC" evidence="11">
    <location>
        <begin position="382"/>
        <end position="434"/>
    </location>
</feature>
<feature type="domain" description="PAS" evidence="10">
    <location>
        <begin position="70"/>
        <end position="115"/>
    </location>
</feature>
<organism evidence="12 13">
    <name type="scientific">Rubrobacter marinus</name>
    <dbReference type="NCBI Taxonomy" id="2653852"/>
    <lineage>
        <taxon>Bacteria</taxon>
        <taxon>Bacillati</taxon>
        <taxon>Actinomycetota</taxon>
        <taxon>Rubrobacteria</taxon>
        <taxon>Rubrobacterales</taxon>
        <taxon>Rubrobacteraceae</taxon>
        <taxon>Rubrobacter</taxon>
    </lineage>
</organism>
<dbReference type="Gene3D" id="1.10.287.130">
    <property type="match status" value="1"/>
</dbReference>
<dbReference type="Pfam" id="PF08448">
    <property type="entry name" value="PAS_4"/>
    <property type="match status" value="1"/>
</dbReference>
<dbReference type="InterPro" id="IPR000014">
    <property type="entry name" value="PAS"/>
</dbReference>
<dbReference type="RefSeq" id="WP_166397402.1">
    <property type="nucleotide sequence ID" value="NZ_CP045121.1"/>
</dbReference>
<dbReference type="InterPro" id="IPR036097">
    <property type="entry name" value="HisK_dim/P_sf"/>
</dbReference>
<dbReference type="InterPro" id="IPR052162">
    <property type="entry name" value="Sensor_kinase/Photoreceptor"/>
</dbReference>